<comment type="caution">
    <text evidence="1">The sequence shown here is derived from an EMBL/GenBank/DDBJ whole genome shotgun (WGS) entry which is preliminary data.</text>
</comment>
<organism evidence="1 2">
    <name type="scientific">Glycomyces endophyticus</name>
    <dbReference type="NCBI Taxonomy" id="480996"/>
    <lineage>
        <taxon>Bacteria</taxon>
        <taxon>Bacillati</taxon>
        <taxon>Actinomycetota</taxon>
        <taxon>Actinomycetes</taxon>
        <taxon>Glycomycetales</taxon>
        <taxon>Glycomycetaceae</taxon>
        <taxon>Glycomyces</taxon>
    </lineage>
</organism>
<name>A0ABN2GJW2_9ACTN</name>
<keyword evidence="2" id="KW-1185">Reference proteome</keyword>
<protein>
    <recommendedName>
        <fullName evidence="3">DUF4365 domain-containing protein</fullName>
    </recommendedName>
</protein>
<gene>
    <name evidence="1" type="ORF">GCM10009830_17950</name>
</gene>
<proteinExistence type="predicted"/>
<accession>A0ABN2GJW2</accession>
<reference evidence="1 2" key="1">
    <citation type="journal article" date="2019" name="Int. J. Syst. Evol. Microbiol.">
        <title>The Global Catalogue of Microorganisms (GCM) 10K type strain sequencing project: providing services to taxonomists for standard genome sequencing and annotation.</title>
        <authorList>
            <consortium name="The Broad Institute Genomics Platform"/>
            <consortium name="The Broad Institute Genome Sequencing Center for Infectious Disease"/>
            <person name="Wu L."/>
            <person name="Ma J."/>
        </authorList>
    </citation>
    <scope>NUCLEOTIDE SEQUENCE [LARGE SCALE GENOMIC DNA]</scope>
    <source>
        <strain evidence="1 2">JCM 16001</strain>
    </source>
</reference>
<evidence type="ECO:0000313" key="2">
    <source>
        <dbReference type="Proteomes" id="UP001499851"/>
    </source>
</evidence>
<evidence type="ECO:0000313" key="1">
    <source>
        <dbReference type="EMBL" id="GAA1672195.1"/>
    </source>
</evidence>
<dbReference type="PANTHER" id="PTHR34613">
    <property type="entry name" value="SLL0800 PROTEIN"/>
    <property type="match status" value="1"/>
</dbReference>
<dbReference type="EMBL" id="BAAAQF010000005">
    <property type="protein sequence ID" value="GAA1672195.1"/>
    <property type="molecule type" value="Genomic_DNA"/>
</dbReference>
<sequence>MPSLPLVTTHIHDNPLKLCRSKPQFAVELVRDILDLPIPEHDRVLPYSESATDIEVRDLNADNVVVCHKDGEARLGIIVEVQRGKDEDKRYSWPAYQANIRHRIQAPVLLIVVCPRPAVAKWASEPIDTGQPGSDFQMLVLGSANYPKLTEPSGTGDLAEQMVLGTLVHEHADDIEHLLIAATAELAPLPVETARRYTQYMLGQLSEHPRAILEALMQQETYPYQSKLLAETEAKGKAVGESNALLIVLESRGLLITEDQRRRIEGCQDLNELNSWLKLAATAPSVKAIIG</sequence>
<evidence type="ECO:0008006" key="3">
    <source>
        <dbReference type="Google" id="ProtNLM"/>
    </source>
</evidence>
<dbReference type="Proteomes" id="UP001499851">
    <property type="component" value="Unassembled WGS sequence"/>
</dbReference>
<dbReference type="PANTHER" id="PTHR34613:SF1">
    <property type="entry name" value="SLL6017 PROTEIN"/>
    <property type="match status" value="1"/>
</dbReference>